<dbReference type="PROSITE" id="PS50801">
    <property type="entry name" value="STAS"/>
    <property type="match status" value="1"/>
</dbReference>
<dbReference type="SUPFAM" id="SSF52091">
    <property type="entry name" value="SpoIIaa-like"/>
    <property type="match status" value="1"/>
</dbReference>
<dbReference type="InterPro" id="IPR058548">
    <property type="entry name" value="MlaB-like_STAS"/>
</dbReference>
<proteinExistence type="predicted"/>
<gene>
    <name evidence="2" type="ORF">MNBD_GAMMA14-1587</name>
</gene>
<organism evidence="2">
    <name type="scientific">hydrothermal vent metagenome</name>
    <dbReference type="NCBI Taxonomy" id="652676"/>
    <lineage>
        <taxon>unclassified sequences</taxon>
        <taxon>metagenomes</taxon>
        <taxon>ecological metagenomes</taxon>
    </lineage>
</organism>
<protein>
    <recommendedName>
        <fullName evidence="1">STAS domain-containing protein</fullName>
    </recommendedName>
</protein>
<reference evidence="2" key="1">
    <citation type="submission" date="2018-06" db="EMBL/GenBank/DDBJ databases">
        <authorList>
            <person name="Zhirakovskaya E."/>
        </authorList>
    </citation>
    <scope>NUCLEOTIDE SEQUENCE</scope>
</reference>
<feature type="domain" description="STAS" evidence="1">
    <location>
        <begin position="15"/>
        <end position="103"/>
    </location>
</feature>
<dbReference type="PANTHER" id="PTHR35849">
    <property type="entry name" value="BLR2341 PROTEIN"/>
    <property type="match status" value="1"/>
</dbReference>
<dbReference type="EMBL" id="UOFM01000148">
    <property type="protein sequence ID" value="VAW75779.1"/>
    <property type="molecule type" value="Genomic_DNA"/>
</dbReference>
<dbReference type="AlphaFoldDB" id="A0A3B0YND2"/>
<dbReference type="Gene3D" id="3.30.750.24">
    <property type="entry name" value="STAS domain"/>
    <property type="match status" value="1"/>
</dbReference>
<evidence type="ECO:0000259" key="1">
    <source>
        <dbReference type="PROSITE" id="PS50801"/>
    </source>
</evidence>
<evidence type="ECO:0000313" key="2">
    <source>
        <dbReference type="EMBL" id="VAW75779.1"/>
    </source>
</evidence>
<dbReference type="InterPro" id="IPR036513">
    <property type="entry name" value="STAS_dom_sf"/>
</dbReference>
<sequence length="103" mass="11544">MTQSEHEAGKREDAVQLPAELTIAQSGEFYQKFEELIEEGSDIILDGAAVTRIDTAFIQLLYQVQRTLVDSSHRLQWVNPGKAIIRSVELLGMSEQLALTEAR</sequence>
<dbReference type="CDD" id="cd07043">
    <property type="entry name" value="STAS_anti-anti-sigma_factors"/>
    <property type="match status" value="1"/>
</dbReference>
<dbReference type="Pfam" id="PF13466">
    <property type="entry name" value="STAS_2"/>
    <property type="match status" value="1"/>
</dbReference>
<dbReference type="InterPro" id="IPR002645">
    <property type="entry name" value="STAS_dom"/>
</dbReference>
<dbReference type="PANTHER" id="PTHR35849:SF2">
    <property type="entry name" value="BLR2341 PROTEIN"/>
    <property type="match status" value="1"/>
</dbReference>
<accession>A0A3B0YND2</accession>
<dbReference type="InterPro" id="IPR052746">
    <property type="entry name" value="MlaB_ABC_Transporter"/>
</dbReference>
<name>A0A3B0YND2_9ZZZZ</name>